<organism evidence="1 2">
    <name type="scientific">Diversispora epigaea</name>
    <dbReference type="NCBI Taxonomy" id="1348612"/>
    <lineage>
        <taxon>Eukaryota</taxon>
        <taxon>Fungi</taxon>
        <taxon>Fungi incertae sedis</taxon>
        <taxon>Mucoromycota</taxon>
        <taxon>Glomeromycotina</taxon>
        <taxon>Glomeromycetes</taxon>
        <taxon>Diversisporales</taxon>
        <taxon>Diversisporaceae</taxon>
        <taxon>Diversispora</taxon>
    </lineage>
</organism>
<evidence type="ECO:0000313" key="2">
    <source>
        <dbReference type="Proteomes" id="UP000266861"/>
    </source>
</evidence>
<dbReference type="Proteomes" id="UP000266861">
    <property type="component" value="Unassembled WGS sequence"/>
</dbReference>
<accession>A0A397HSJ8</accession>
<dbReference type="AlphaFoldDB" id="A0A397HSJ8"/>
<reference evidence="1 2" key="1">
    <citation type="submission" date="2018-08" db="EMBL/GenBank/DDBJ databases">
        <title>Genome and evolution of the arbuscular mycorrhizal fungus Diversispora epigaea (formerly Glomus versiforme) and its bacterial endosymbionts.</title>
        <authorList>
            <person name="Sun X."/>
            <person name="Fei Z."/>
            <person name="Harrison M."/>
        </authorList>
    </citation>
    <scope>NUCLEOTIDE SEQUENCE [LARGE SCALE GENOMIC DNA]</scope>
    <source>
        <strain evidence="1 2">IT104</strain>
    </source>
</reference>
<evidence type="ECO:0000313" key="1">
    <source>
        <dbReference type="EMBL" id="RHZ63500.1"/>
    </source>
</evidence>
<protein>
    <submittedName>
        <fullName evidence="1">Uncharacterized protein</fullName>
    </submittedName>
</protein>
<gene>
    <name evidence="1" type="ORF">Glove_329g18</name>
</gene>
<dbReference type="EMBL" id="PQFF01000301">
    <property type="protein sequence ID" value="RHZ63500.1"/>
    <property type="molecule type" value="Genomic_DNA"/>
</dbReference>
<proteinExistence type="predicted"/>
<comment type="caution">
    <text evidence="1">The sequence shown here is derived from an EMBL/GenBank/DDBJ whole genome shotgun (WGS) entry which is preliminary data.</text>
</comment>
<keyword evidence="2" id="KW-1185">Reference proteome</keyword>
<sequence length="74" mass="8544">MGLWNLRNSEIAIALTNFHFAEAISNQKGFHSRIFTGLGVNCVSMEAGSQQLHRNKASFYYTRNLLLRYVFFIE</sequence>
<name>A0A397HSJ8_9GLOM</name>